<accession>T1I5Y0</accession>
<dbReference type="AlphaFoldDB" id="T1I5Y0"/>
<sequence length="106" mass="12374">MVRRHVDLSLFVMVAQEERDTISSLCAFWTDCVMVPKKLPDRATILEAISSVGMGQHLLNNEIPKFLRLARFYEERKAGVNLDDVRYAWNRFIKSVSKIHLESKMY</sequence>
<dbReference type="Proteomes" id="UP000015103">
    <property type="component" value="Unassembled WGS sequence"/>
</dbReference>
<reference evidence="1" key="1">
    <citation type="submission" date="2015-05" db="UniProtKB">
        <authorList>
            <consortium name="EnsemblMetazoa"/>
        </authorList>
    </citation>
    <scope>IDENTIFICATION</scope>
</reference>
<evidence type="ECO:0000313" key="1">
    <source>
        <dbReference type="EnsemblMetazoa" id="RPRC011699-PA"/>
    </source>
</evidence>
<dbReference type="InParanoid" id="T1I5Y0"/>
<proteinExistence type="predicted"/>
<dbReference type="VEuPathDB" id="VectorBase:RPRC011699"/>
<name>T1I5Y0_RHOPR</name>
<protein>
    <submittedName>
        <fullName evidence="1">Uncharacterized protein</fullName>
    </submittedName>
</protein>
<evidence type="ECO:0000313" key="2">
    <source>
        <dbReference type="Proteomes" id="UP000015103"/>
    </source>
</evidence>
<dbReference type="HOGENOM" id="CLU_2226437_0_0_1"/>
<keyword evidence="2" id="KW-1185">Reference proteome</keyword>
<organism evidence="1 2">
    <name type="scientific">Rhodnius prolixus</name>
    <name type="common">Triatomid bug</name>
    <dbReference type="NCBI Taxonomy" id="13249"/>
    <lineage>
        <taxon>Eukaryota</taxon>
        <taxon>Metazoa</taxon>
        <taxon>Ecdysozoa</taxon>
        <taxon>Arthropoda</taxon>
        <taxon>Hexapoda</taxon>
        <taxon>Insecta</taxon>
        <taxon>Pterygota</taxon>
        <taxon>Neoptera</taxon>
        <taxon>Paraneoptera</taxon>
        <taxon>Hemiptera</taxon>
        <taxon>Heteroptera</taxon>
        <taxon>Panheteroptera</taxon>
        <taxon>Cimicomorpha</taxon>
        <taxon>Reduviidae</taxon>
        <taxon>Triatominae</taxon>
        <taxon>Rhodnius</taxon>
    </lineage>
</organism>
<dbReference type="EnsemblMetazoa" id="RPRC011699-RA">
    <property type="protein sequence ID" value="RPRC011699-PA"/>
    <property type="gene ID" value="RPRC011699"/>
</dbReference>
<dbReference type="EMBL" id="ACPB03000128">
    <property type="status" value="NOT_ANNOTATED_CDS"/>
    <property type="molecule type" value="Genomic_DNA"/>
</dbReference>